<sequence length="180" mass="20146">MVSAFVLYSITTLTISRTKSLLISFTALKSSMRIYLLTFHKKGGFLMGYTTYDFYKEKYYGDSIEESLFPKWEDRASDKLNQLTDGHIDDAAKEEFDEKIQKATCALADLLYQIDFKTSHASDEKGGNVKSMSSGGRSISFGSNETLIDKVLGDKVAQSRLCYDTVCEYLSGTGLLYAGY</sequence>
<evidence type="ECO:0000313" key="1">
    <source>
        <dbReference type="EMBL" id="DAE04584.1"/>
    </source>
</evidence>
<dbReference type="InterPro" id="IPR013514">
    <property type="entry name" value="DUF3199_YqbG"/>
</dbReference>
<accession>A0A8S5PD36</accession>
<protein>
    <submittedName>
        <fullName evidence="1">Head Tail Connector Protein</fullName>
    </submittedName>
</protein>
<organism evidence="1">
    <name type="scientific">Myoviridae sp. ctvns3</name>
    <dbReference type="NCBI Taxonomy" id="2825204"/>
    <lineage>
        <taxon>Viruses</taxon>
        <taxon>Duplodnaviria</taxon>
        <taxon>Heunggongvirae</taxon>
        <taxon>Uroviricota</taxon>
        <taxon>Caudoviricetes</taxon>
    </lineage>
</organism>
<name>A0A8S5PD36_9CAUD</name>
<dbReference type="CDD" id="cd08053">
    <property type="entry name" value="Yqbg"/>
    <property type="match status" value="1"/>
</dbReference>
<dbReference type="EMBL" id="BK015391">
    <property type="protein sequence ID" value="DAE04584.1"/>
    <property type="molecule type" value="Genomic_DNA"/>
</dbReference>
<proteinExistence type="predicted"/>
<reference evidence="1" key="1">
    <citation type="journal article" date="2021" name="Proc. Natl. Acad. Sci. U.S.A.">
        <title>A Catalog of Tens of Thousands of Viruses from Human Metagenomes Reveals Hidden Associations with Chronic Diseases.</title>
        <authorList>
            <person name="Tisza M.J."/>
            <person name="Buck C.B."/>
        </authorList>
    </citation>
    <scope>NUCLEOTIDE SEQUENCE</scope>
    <source>
        <strain evidence="1">Ctvns3</strain>
    </source>
</reference>